<evidence type="ECO:0000313" key="3">
    <source>
        <dbReference type="EMBL" id="CAG5122230.1"/>
    </source>
</evidence>
<feature type="transmembrane region" description="Helical" evidence="1">
    <location>
        <begin position="176"/>
        <end position="199"/>
    </location>
</feature>
<accession>A0A8S3Z3Q1</accession>
<feature type="non-terminal residue" evidence="3">
    <location>
        <position position="201"/>
    </location>
</feature>
<dbReference type="EMBL" id="CAJHNH020001246">
    <property type="protein sequence ID" value="CAG5122230.1"/>
    <property type="molecule type" value="Genomic_DNA"/>
</dbReference>
<dbReference type="Proteomes" id="UP000678393">
    <property type="component" value="Unassembled WGS sequence"/>
</dbReference>
<proteinExistence type="predicted"/>
<name>A0A8S3Z3Q1_9EUPU</name>
<feature type="signal peptide" evidence="2">
    <location>
        <begin position="1"/>
        <end position="28"/>
    </location>
</feature>
<keyword evidence="4" id="KW-1185">Reference proteome</keyword>
<keyword evidence="1" id="KW-0812">Transmembrane</keyword>
<evidence type="ECO:0000256" key="1">
    <source>
        <dbReference type="SAM" id="Phobius"/>
    </source>
</evidence>
<keyword evidence="2" id="KW-0732">Signal</keyword>
<protein>
    <submittedName>
        <fullName evidence="3">Uncharacterized protein</fullName>
    </submittedName>
</protein>
<evidence type="ECO:0000256" key="2">
    <source>
        <dbReference type="SAM" id="SignalP"/>
    </source>
</evidence>
<keyword evidence="1" id="KW-0472">Membrane</keyword>
<comment type="caution">
    <text evidence="3">The sequence shown here is derived from an EMBL/GenBank/DDBJ whole genome shotgun (WGS) entry which is preliminary data.</text>
</comment>
<gene>
    <name evidence="3" type="ORF">CUNI_LOCUS7788</name>
</gene>
<keyword evidence="1" id="KW-1133">Transmembrane helix</keyword>
<organism evidence="3 4">
    <name type="scientific">Candidula unifasciata</name>
    <dbReference type="NCBI Taxonomy" id="100452"/>
    <lineage>
        <taxon>Eukaryota</taxon>
        <taxon>Metazoa</taxon>
        <taxon>Spiralia</taxon>
        <taxon>Lophotrochozoa</taxon>
        <taxon>Mollusca</taxon>
        <taxon>Gastropoda</taxon>
        <taxon>Heterobranchia</taxon>
        <taxon>Euthyneura</taxon>
        <taxon>Panpulmonata</taxon>
        <taxon>Eupulmonata</taxon>
        <taxon>Stylommatophora</taxon>
        <taxon>Helicina</taxon>
        <taxon>Helicoidea</taxon>
        <taxon>Geomitridae</taxon>
        <taxon>Candidula</taxon>
    </lineage>
</organism>
<dbReference type="AlphaFoldDB" id="A0A8S3Z3Q1"/>
<evidence type="ECO:0000313" key="4">
    <source>
        <dbReference type="Proteomes" id="UP000678393"/>
    </source>
</evidence>
<feature type="chain" id="PRO_5035759755" evidence="2">
    <location>
        <begin position="29"/>
        <end position="201"/>
    </location>
</feature>
<sequence>MPNRQYSHVVIAVCAALCLVTQLKICKASPVAIKGILEFHINVELVNLPNSSAYNYTSVVTEIETKVRVNLTQALRLEDLTIRIRQTDGLCQVYFIIHGDAQLVSAWLVLWAHLQIVIHNTSSEVDVLFESKGRRYKVATDQVCDVRQVIQPCEDTEQCSVDGCIPRQQQGVANGILIVLGYAAAFILALVLIILFCFYRV</sequence>
<reference evidence="3" key="1">
    <citation type="submission" date="2021-04" db="EMBL/GenBank/DDBJ databases">
        <authorList>
            <consortium name="Molecular Ecology Group"/>
        </authorList>
    </citation>
    <scope>NUCLEOTIDE SEQUENCE</scope>
</reference>